<dbReference type="AlphaFoldDB" id="A0A0B0NDD7"/>
<accession>A0A0B0NDD7</accession>
<organism evidence="1 2">
    <name type="scientific">Gossypium arboreum</name>
    <name type="common">Tree cotton</name>
    <name type="synonym">Gossypium nanking</name>
    <dbReference type="NCBI Taxonomy" id="29729"/>
    <lineage>
        <taxon>Eukaryota</taxon>
        <taxon>Viridiplantae</taxon>
        <taxon>Streptophyta</taxon>
        <taxon>Embryophyta</taxon>
        <taxon>Tracheophyta</taxon>
        <taxon>Spermatophyta</taxon>
        <taxon>Magnoliopsida</taxon>
        <taxon>eudicotyledons</taxon>
        <taxon>Gunneridae</taxon>
        <taxon>Pentapetalae</taxon>
        <taxon>rosids</taxon>
        <taxon>malvids</taxon>
        <taxon>Malvales</taxon>
        <taxon>Malvaceae</taxon>
        <taxon>Malvoideae</taxon>
        <taxon>Gossypium</taxon>
    </lineage>
</organism>
<keyword evidence="2" id="KW-1185">Reference proteome</keyword>
<dbReference type="EMBL" id="KN394677">
    <property type="protein sequence ID" value="KHG10825.1"/>
    <property type="molecule type" value="Genomic_DNA"/>
</dbReference>
<sequence>MHFMDDFPLELVNSMLLIL</sequence>
<dbReference type="Proteomes" id="UP000032142">
    <property type="component" value="Unassembled WGS sequence"/>
</dbReference>
<evidence type="ECO:0000313" key="2">
    <source>
        <dbReference type="Proteomes" id="UP000032142"/>
    </source>
</evidence>
<evidence type="ECO:0000313" key="1">
    <source>
        <dbReference type="EMBL" id="KHG10825.1"/>
    </source>
</evidence>
<name>A0A0B0NDD7_GOSAR</name>
<protein>
    <submittedName>
        <fullName evidence="1">Uncharacterized protein</fullName>
    </submittedName>
</protein>
<reference evidence="2" key="1">
    <citation type="submission" date="2014-09" db="EMBL/GenBank/DDBJ databases">
        <authorList>
            <person name="Mudge J."/>
            <person name="Ramaraj T."/>
            <person name="Lindquist I.E."/>
            <person name="Bharti A.K."/>
            <person name="Sundararajan A."/>
            <person name="Cameron C.T."/>
            <person name="Woodward J.E."/>
            <person name="May G.D."/>
            <person name="Brubaker C."/>
            <person name="Broadhvest J."/>
            <person name="Wilkins T.A."/>
        </authorList>
    </citation>
    <scope>NUCLEOTIDE SEQUENCE</scope>
    <source>
        <strain evidence="2">cv. AKA8401</strain>
    </source>
</reference>
<proteinExistence type="predicted"/>
<gene>
    <name evidence="1" type="ORF">F383_11312</name>
</gene>